<comment type="catalytic activity">
    <reaction evidence="2">
        <text>Ni(II)-pyridinium-3,5-bisthiocarboxylate mononucleotide = pyridinium-3,5-bisthiocarboxylate mononucleotide + Ni(2+)</text>
        <dbReference type="Rhea" id="RHEA:54784"/>
        <dbReference type="ChEBI" id="CHEBI:49786"/>
        <dbReference type="ChEBI" id="CHEBI:137372"/>
        <dbReference type="ChEBI" id="CHEBI:137373"/>
        <dbReference type="EC" id="4.99.1.12"/>
    </reaction>
</comment>
<evidence type="ECO:0000313" key="4">
    <source>
        <dbReference type="Proteomes" id="UP001239167"/>
    </source>
</evidence>
<dbReference type="PANTHER" id="PTHR36566:SF1">
    <property type="entry name" value="PYRIDINIUM-3,5-BISTHIOCARBOXYLIC ACID MONONUCLEOTIDE NICKEL INSERTION PROTEIN"/>
    <property type="match status" value="1"/>
</dbReference>
<dbReference type="EC" id="4.99.1.12" evidence="2"/>
<dbReference type="PANTHER" id="PTHR36566">
    <property type="entry name" value="NICKEL INSERTION PROTEIN-RELATED"/>
    <property type="match status" value="1"/>
</dbReference>
<keyword evidence="4" id="KW-1185">Reference proteome</keyword>
<proteinExistence type="inferred from homology"/>
<comment type="similarity">
    <text evidence="2">Belongs to the LarC family.</text>
</comment>
<dbReference type="Gene3D" id="3.10.20.300">
    <property type="entry name" value="mk0293 like domain"/>
    <property type="match status" value="1"/>
</dbReference>
<dbReference type="Proteomes" id="UP001239167">
    <property type="component" value="Unassembled WGS sequence"/>
</dbReference>
<name>A0ABT9Y7Q4_9FIRM</name>
<keyword evidence="1 2" id="KW-0533">Nickel</keyword>
<sequence>MKAIYLDCFSGVSGNMLIGALLDAGVPGEYLESQLKKLRLPDEYSLLIENTNKNGVNATYFNVVLCKAHSAHRTLSDIQEIIIKSLLSENVQDTALSVFSSLAEAEAKIHGTDTKSVHFHEVGAVDAIIDIVGAAICLEYLDIKNIFVGNLHTGTGFINCEHGQLPVPAPATAELLKGFELKSGPAEKELITPTGAAIIKTLAKKGSVLQNFSYDKIAYGAGTWDLPHPNVLRVYIKETCESTSIDKLILLEANIDDMSPQIFSYASEKLFDAGALDVWVTPIMMKKNRPGQMLSVLAKENDYTTVCDIVFSETTTLGMRVSETDRVALDREIKVVSTAYGLVHCKVARYKGKVSNISAEYDDCRQLAAKKSVPIREVQHEALRIAYYLAENNK</sequence>
<reference evidence="3 4" key="1">
    <citation type="submission" date="2023-07" db="EMBL/GenBank/DDBJ databases">
        <title>Genomic Encyclopedia of Type Strains, Phase IV (KMG-IV): sequencing the most valuable type-strain genomes for metagenomic binning, comparative biology and taxonomic classification.</title>
        <authorList>
            <person name="Goeker M."/>
        </authorList>
    </citation>
    <scope>NUCLEOTIDE SEQUENCE [LARGE SCALE GENOMIC DNA]</scope>
    <source>
        <strain evidence="3 4">DSM 16980</strain>
    </source>
</reference>
<organism evidence="3 4">
    <name type="scientific">Pectinatus haikarae</name>
    <dbReference type="NCBI Taxonomy" id="349096"/>
    <lineage>
        <taxon>Bacteria</taxon>
        <taxon>Bacillati</taxon>
        <taxon>Bacillota</taxon>
        <taxon>Negativicutes</taxon>
        <taxon>Selenomonadales</taxon>
        <taxon>Selenomonadaceae</taxon>
        <taxon>Pectinatus</taxon>
    </lineage>
</organism>
<dbReference type="InterPro" id="IPR002822">
    <property type="entry name" value="Ni_insertion"/>
</dbReference>
<protein>
    <recommendedName>
        <fullName evidence="2">Pyridinium-3,5-bisthiocarboxylic acid mononucleotide nickel insertion protein</fullName>
        <shortName evidence="2">P2TMN nickel insertion protein</shortName>
        <ecNumber evidence="2">4.99.1.12</ecNumber>
    </recommendedName>
    <alternativeName>
        <fullName evidence="2">Nickel-pincer cofactor biosynthesis protein LarC</fullName>
    </alternativeName>
</protein>
<comment type="caution">
    <text evidence="3">The sequence shown here is derived from an EMBL/GenBank/DDBJ whole genome shotgun (WGS) entry which is preliminary data.</text>
</comment>
<dbReference type="RefSeq" id="WP_307224000.1">
    <property type="nucleotide sequence ID" value="NZ_CP116940.1"/>
</dbReference>
<dbReference type="Gene3D" id="3.30.70.1380">
    <property type="entry name" value="Transcriptional regulatory protein pf0864 domain like"/>
    <property type="match status" value="1"/>
</dbReference>
<evidence type="ECO:0000313" key="3">
    <source>
        <dbReference type="EMBL" id="MDQ0203852.1"/>
    </source>
</evidence>
<dbReference type="Pfam" id="PF01969">
    <property type="entry name" value="Ni_insertion"/>
    <property type="match status" value="1"/>
</dbReference>
<dbReference type="NCBIfam" id="TIGR00299">
    <property type="entry name" value="nickel pincer cofactor biosynthesis protein LarC"/>
    <property type="match status" value="1"/>
</dbReference>
<keyword evidence="2" id="KW-0456">Lyase</keyword>
<comment type="function">
    <text evidence="2">Involved in the biosynthesis of a nickel-pincer cofactor ((SCS)Ni(II) pincer complex). Binds Ni(2+), and functions in nickel delivery to pyridinium-3,5-bisthiocarboxylic acid mononucleotide (P2TMN), to form the mature cofactor. Is thus probably required for the activation of nickel-pincer cofactor-dependent enzymes.</text>
</comment>
<dbReference type="HAMAP" id="MF_01074">
    <property type="entry name" value="LarC"/>
    <property type="match status" value="1"/>
</dbReference>
<evidence type="ECO:0000256" key="1">
    <source>
        <dbReference type="ARBA" id="ARBA00022596"/>
    </source>
</evidence>
<dbReference type="EMBL" id="JAUSUE010000010">
    <property type="protein sequence ID" value="MDQ0203852.1"/>
    <property type="molecule type" value="Genomic_DNA"/>
</dbReference>
<accession>A0ABT9Y7Q4</accession>
<gene>
    <name evidence="2" type="primary">larC</name>
    <name evidence="3" type="ORF">J2S01_001571</name>
</gene>
<evidence type="ECO:0000256" key="2">
    <source>
        <dbReference type="HAMAP-Rule" id="MF_01074"/>
    </source>
</evidence>